<comment type="pathway">
    <text evidence="2">Amino-acid biosynthesis; L-cysteine biosynthesis; L-cysteine from L-serine: step 2/2.</text>
</comment>
<protein>
    <recommendedName>
        <fullName evidence="12">Cysteine synthase</fullName>
        <ecNumber evidence="12">2.5.1.47</ecNumber>
    </recommendedName>
</protein>
<evidence type="ECO:0000256" key="11">
    <source>
        <dbReference type="PIRSR" id="PIRSR605856-51"/>
    </source>
</evidence>
<evidence type="ECO:0000256" key="1">
    <source>
        <dbReference type="ARBA" id="ARBA00001933"/>
    </source>
</evidence>
<evidence type="ECO:0000313" key="14">
    <source>
        <dbReference type="EMBL" id="NYJ73257.1"/>
    </source>
</evidence>
<comment type="function">
    <text evidence="9">Catalyzes the conversion of O-acetylserine (OAS) to cysteine through the elimination of acetate and addition of hydrogen sulfide.</text>
</comment>
<evidence type="ECO:0000256" key="8">
    <source>
        <dbReference type="ARBA" id="ARBA00047931"/>
    </source>
</evidence>
<dbReference type="SUPFAM" id="SSF53686">
    <property type="entry name" value="Tryptophan synthase beta subunit-like PLP-dependent enzymes"/>
    <property type="match status" value="1"/>
</dbReference>
<comment type="cofactor">
    <cofactor evidence="1 10 12">
        <name>pyridoxal 5'-phosphate</name>
        <dbReference type="ChEBI" id="CHEBI:597326"/>
    </cofactor>
</comment>
<dbReference type="GO" id="GO:0006535">
    <property type="term" value="P:cysteine biosynthetic process from serine"/>
    <property type="evidence" value="ECO:0007669"/>
    <property type="project" value="UniProtKB-UniRule"/>
</dbReference>
<dbReference type="Gene3D" id="3.40.50.1100">
    <property type="match status" value="2"/>
</dbReference>
<evidence type="ECO:0000256" key="2">
    <source>
        <dbReference type="ARBA" id="ARBA00004962"/>
    </source>
</evidence>
<dbReference type="InterPro" id="IPR001926">
    <property type="entry name" value="TrpB-like_PALP"/>
</dbReference>
<evidence type="ECO:0000256" key="7">
    <source>
        <dbReference type="ARBA" id="ARBA00023192"/>
    </source>
</evidence>
<proteinExistence type="inferred from homology"/>
<reference evidence="14 15" key="1">
    <citation type="submission" date="2020-07" db="EMBL/GenBank/DDBJ databases">
        <title>Sequencing the genomes of 1000 actinobacteria strains.</title>
        <authorList>
            <person name="Klenk H.-P."/>
        </authorList>
    </citation>
    <scope>NUCLEOTIDE SEQUENCE [LARGE SCALE GENOMIC DNA]</scope>
    <source>
        <strain evidence="14 15">DSM 29531</strain>
    </source>
</reference>
<feature type="binding site" evidence="10">
    <location>
        <begin position="179"/>
        <end position="183"/>
    </location>
    <ligand>
        <name>pyridoxal 5'-phosphate</name>
        <dbReference type="ChEBI" id="CHEBI:597326"/>
    </ligand>
</feature>
<dbReference type="NCBIfam" id="TIGR01139">
    <property type="entry name" value="cysK"/>
    <property type="match status" value="1"/>
</dbReference>
<dbReference type="InterPro" id="IPR050214">
    <property type="entry name" value="Cys_Synth/Cystath_Beta-Synth"/>
</dbReference>
<dbReference type="Pfam" id="PF00291">
    <property type="entry name" value="PALP"/>
    <property type="match status" value="1"/>
</dbReference>
<keyword evidence="6 10" id="KW-0663">Pyridoxal phosphate</keyword>
<dbReference type="EMBL" id="JACCFW010000001">
    <property type="protein sequence ID" value="NYJ73257.1"/>
    <property type="molecule type" value="Genomic_DNA"/>
</dbReference>
<evidence type="ECO:0000256" key="12">
    <source>
        <dbReference type="RuleBase" id="RU003985"/>
    </source>
</evidence>
<dbReference type="RefSeq" id="WP_179478409.1">
    <property type="nucleotide sequence ID" value="NZ_JACCFW010000001.1"/>
</dbReference>
<dbReference type="AlphaFoldDB" id="A0A853D9I3"/>
<organism evidence="14 15">
    <name type="scientific">Allobranchiibius huperziae</name>
    <dbReference type="NCBI Taxonomy" id="1874116"/>
    <lineage>
        <taxon>Bacteria</taxon>
        <taxon>Bacillati</taxon>
        <taxon>Actinomycetota</taxon>
        <taxon>Actinomycetes</taxon>
        <taxon>Micrococcales</taxon>
        <taxon>Dermacoccaceae</taxon>
        <taxon>Allobranchiibius</taxon>
    </lineage>
</organism>
<evidence type="ECO:0000256" key="4">
    <source>
        <dbReference type="ARBA" id="ARBA00022605"/>
    </source>
</evidence>
<dbReference type="CDD" id="cd01561">
    <property type="entry name" value="CBS_like"/>
    <property type="match status" value="1"/>
</dbReference>
<keyword evidence="15" id="KW-1185">Reference proteome</keyword>
<dbReference type="InterPro" id="IPR001216">
    <property type="entry name" value="P-phosphate_BS"/>
</dbReference>
<keyword evidence="4 12" id="KW-0028">Amino-acid biosynthesis</keyword>
<keyword evidence="7 12" id="KW-0198">Cysteine biosynthesis</keyword>
<comment type="similarity">
    <text evidence="3 12">Belongs to the cysteine synthase/cystathionine beta-synthase family.</text>
</comment>
<comment type="catalytic activity">
    <reaction evidence="8 12">
        <text>O-acetyl-L-serine + hydrogen sulfide = L-cysteine + acetate</text>
        <dbReference type="Rhea" id="RHEA:14829"/>
        <dbReference type="ChEBI" id="CHEBI:29919"/>
        <dbReference type="ChEBI" id="CHEBI:30089"/>
        <dbReference type="ChEBI" id="CHEBI:35235"/>
        <dbReference type="ChEBI" id="CHEBI:58340"/>
        <dbReference type="EC" id="2.5.1.47"/>
    </reaction>
</comment>
<feature type="modified residue" description="N6-(pyridoxal phosphate)lysine" evidence="11">
    <location>
        <position position="46"/>
    </location>
</feature>
<dbReference type="Proteomes" id="UP000571817">
    <property type="component" value="Unassembled WGS sequence"/>
</dbReference>
<evidence type="ECO:0000256" key="10">
    <source>
        <dbReference type="PIRSR" id="PIRSR605856-50"/>
    </source>
</evidence>
<evidence type="ECO:0000256" key="5">
    <source>
        <dbReference type="ARBA" id="ARBA00022679"/>
    </source>
</evidence>
<dbReference type="InterPro" id="IPR005856">
    <property type="entry name" value="Cys_synth"/>
</dbReference>
<evidence type="ECO:0000256" key="3">
    <source>
        <dbReference type="ARBA" id="ARBA00007103"/>
    </source>
</evidence>
<gene>
    <name evidence="14" type="ORF">HNR15_000220</name>
</gene>
<feature type="binding site" evidence="10">
    <location>
        <position position="76"/>
    </location>
    <ligand>
        <name>pyridoxal 5'-phosphate</name>
        <dbReference type="ChEBI" id="CHEBI:597326"/>
    </ligand>
</feature>
<sequence>MPILDDVTQAIGNTPLVRINRIIDTADSGTVVAAKLEFQNPGASVKDRIGAAIIKAAEDSGELKPGGTIVEATSGNTGIALAMVGAAKGYDVVLAMPESMSKERRALLRGFGAELILTPAAEGMKGAVARAEQIAQERGGVLARQFANKANPEIHRRTTAEEIWRDTDGKVDIVVAGIGTGGTITGVGQVLKERKPSVQMIAVEPEESPILNGGQPGPHKIQGLGANFVPEILDREIYDEVIDINAQTSVEWARKAAREEGLLVGLSSGTALAAAAQVAARPENAGKTIVVIIPSFGERYLSTILFEGLVD</sequence>
<dbReference type="PROSITE" id="PS00901">
    <property type="entry name" value="CYS_SYNTHASE"/>
    <property type="match status" value="1"/>
</dbReference>
<dbReference type="InterPro" id="IPR036052">
    <property type="entry name" value="TrpB-like_PALP_sf"/>
</dbReference>
<dbReference type="NCBIfam" id="TIGR01136">
    <property type="entry name" value="cysKM"/>
    <property type="match status" value="1"/>
</dbReference>
<accession>A0A853D9I3</accession>
<dbReference type="EC" id="2.5.1.47" evidence="12"/>
<dbReference type="FunFam" id="3.40.50.1100:FF:000067">
    <property type="entry name" value="Cysteine synthase"/>
    <property type="match status" value="1"/>
</dbReference>
<dbReference type="GO" id="GO:0005737">
    <property type="term" value="C:cytoplasm"/>
    <property type="evidence" value="ECO:0007669"/>
    <property type="project" value="UniProtKB-ARBA"/>
</dbReference>
<evidence type="ECO:0000259" key="13">
    <source>
        <dbReference type="Pfam" id="PF00291"/>
    </source>
</evidence>
<evidence type="ECO:0000313" key="15">
    <source>
        <dbReference type="Proteomes" id="UP000571817"/>
    </source>
</evidence>
<keyword evidence="5 12" id="KW-0808">Transferase</keyword>
<feature type="binding site" evidence="10">
    <location>
        <position position="267"/>
    </location>
    <ligand>
        <name>pyridoxal 5'-phosphate</name>
        <dbReference type="ChEBI" id="CHEBI:597326"/>
    </ligand>
</feature>
<dbReference type="PANTHER" id="PTHR10314">
    <property type="entry name" value="CYSTATHIONINE BETA-SYNTHASE"/>
    <property type="match status" value="1"/>
</dbReference>
<evidence type="ECO:0000256" key="6">
    <source>
        <dbReference type="ARBA" id="ARBA00022898"/>
    </source>
</evidence>
<dbReference type="GO" id="GO:0004124">
    <property type="term" value="F:cysteine synthase activity"/>
    <property type="evidence" value="ECO:0007669"/>
    <property type="project" value="UniProtKB-UniRule"/>
</dbReference>
<dbReference type="InterPro" id="IPR005859">
    <property type="entry name" value="CysK"/>
</dbReference>
<name>A0A853D9I3_9MICO</name>
<evidence type="ECO:0000256" key="9">
    <source>
        <dbReference type="ARBA" id="ARBA00053442"/>
    </source>
</evidence>
<comment type="caution">
    <text evidence="14">The sequence shown here is derived from an EMBL/GenBank/DDBJ whole genome shotgun (WGS) entry which is preliminary data.</text>
</comment>
<feature type="domain" description="Tryptophan synthase beta chain-like PALP" evidence="13">
    <location>
        <begin position="7"/>
        <end position="294"/>
    </location>
</feature>